<dbReference type="AlphaFoldDB" id="A0A2U1LCM8"/>
<evidence type="ECO:0000313" key="4">
    <source>
        <dbReference type="Proteomes" id="UP000245207"/>
    </source>
</evidence>
<gene>
    <name evidence="3" type="ORF">CTI12_AA505380</name>
</gene>
<accession>A0A2U1LCM8</accession>
<comment type="caution">
    <text evidence="3">The sequence shown here is derived from an EMBL/GenBank/DDBJ whole genome shotgun (WGS) entry which is preliminary data.</text>
</comment>
<evidence type="ECO:0000313" key="3">
    <source>
        <dbReference type="EMBL" id="PWA46748.1"/>
    </source>
</evidence>
<sequence>MAEEDKLPPEEGTGMCGRRRRPNLCEKLRGIFGMVNEIFGNLGTGSLIFGKNLGGHVVHCYVHLPETQHSHVTKVMWPFCVHLEATAVLHRPSMMQVIELAVAHYMLATGVTRSFGCAHWVIQIICHKVSGSRGLGFVTMSSVEDVREGVTKFNSYVGINEHIEPMRNRGTVETAAKLNHSNAYWNISLIGFREDFPIAESEGAPPRRHTTRNGHLPDHGANVISSTTAMAIAAADGNDMHETHTARRNTRRCRVSWCCRARSANGVFLWGDVIEFVDIVTLFFWYDESLKSGRRLYPECHRCCITSPDEYQREASTKRLHNITSANLNDTNIWPVITLLDSFAVTLEKGSSVSHRSNWQMHSTFQGMLNGTGQANKQAHSGPNSNQPNKAHQDPTMLLEASRTWREDGKFKIQNLNLGGNGWNILWHSPYALEYSLAYSLCFGIFFGIFLML</sequence>
<keyword evidence="2" id="KW-0472">Membrane</keyword>
<evidence type="ECO:0000256" key="1">
    <source>
        <dbReference type="SAM" id="MobiDB-lite"/>
    </source>
</evidence>
<keyword evidence="2" id="KW-1133">Transmembrane helix</keyword>
<reference evidence="3 4" key="1">
    <citation type="journal article" date="2018" name="Mol. Plant">
        <title>The genome of Artemisia annua provides insight into the evolution of Asteraceae family and artemisinin biosynthesis.</title>
        <authorList>
            <person name="Shen Q."/>
            <person name="Zhang L."/>
            <person name="Liao Z."/>
            <person name="Wang S."/>
            <person name="Yan T."/>
            <person name="Shi P."/>
            <person name="Liu M."/>
            <person name="Fu X."/>
            <person name="Pan Q."/>
            <person name="Wang Y."/>
            <person name="Lv Z."/>
            <person name="Lu X."/>
            <person name="Zhang F."/>
            <person name="Jiang W."/>
            <person name="Ma Y."/>
            <person name="Chen M."/>
            <person name="Hao X."/>
            <person name="Li L."/>
            <person name="Tang Y."/>
            <person name="Lv G."/>
            <person name="Zhou Y."/>
            <person name="Sun X."/>
            <person name="Brodelius P.E."/>
            <person name="Rose J.K.C."/>
            <person name="Tang K."/>
        </authorList>
    </citation>
    <scope>NUCLEOTIDE SEQUENCE [LARGE SCALE GENOMIC DNA]</scope>
    <source>
        <strain evidence="4">cv. Huhao1</strain>
        <tissue evidence="3">Leaf</tissue>
    </source>
</reference>
<dbReference type="STRING" id="35608.A0A2U1LCM8"/>
<keyword evidence="3" id="KW-0675">Receptor</keyword>
<dbReference type="EMBL" id="PKPP01010125">
    <property type="protein sequence ID" value="PWA46748.1"/>
    <property type="molecule type" value="Genomic_DNA"/>
</dbReference>
<evidence type="ECO:0000256" key="2">
    <source>
        <dbReference type="SAM" id="Phobius"/>
    </source>
</evidence>
<proteinExistence type="predicted"/>
<name>A0A2U1LCM8_ARTAN</name>
<protein>
    <submittedName>
        <fullName evidence="3">ER lumen protein retaining receptor family protein</fullName>
    </submittedName>
</protein>
<feature type="transmembrane region" description="Helical" evidence="2">
    <location>
        <begin position="432"/>
        <end position="452"/>
    </location>
</feature>
<feature type="compositionally biased region" description="Polar residues" evidence="1">
    <location>
        <begin position="372"/>
        <end position="390"/>
    </location>
</feature>
<keyword evidence="4" id="KW-1185">Reference proteome</keyword>
<dbReference type="Proteomes" id="UP000245207">
    <property type="component" value="Unassembled WGS sequence"/>
</dbReference>
<organism evidence="3 4">
    <name type="scientific">Artemisia annua</name>
    <name type="common">Sweet wormwood</name>
    <dbReference type="NCBI Taxonomy" id="35608"/>
    <lineage>
        <taxon>Eukaryota</taxon>
        <taxon>Viridiplantae</taxon>
        <taxon>Streptophyta</taxon>
        <taxon>Embryophyta</taxon>
        <taxon>Tracheophyta</taxon>
        <taxon>Spermatophyta</taxon>
        <taxon>Magnoliopsida</taxon>
        <taxon>eudicotyledons</taxon>
        <taxon>Gunneridae</taxon>
        <taxon>Pentapetalae</taxon>
        <taxon>asterids</taxon>
        <taxon>campanulids</taxon>
        <taxon>Asterales</taxon>
        <taxon>Asteraceae</taxon>
        <taxon>Asteroideae</taxon>
        <taxon>Anthemideae</taxon>
        <taxon>Artemisiinae</taxon>
        <taxon>Artemisia</taxon>
    </lineage>
</organism>
<keyword evidence="2" id="KW-0812">Transmembrane</keyword>
<feature type="region of interest" description="Disordered" evidence="1">
    <location>
        <begin position="372"/>
        <end position="395"/>
    </location>
</feature>
<feature type="region of interest" description="Disordered" evidence="1">
    <location>
        <begin position="201"/>
        <end position="221"/>
    </location>
</feature>